<feature type="compositionally biased region" description="Low complexity" evidence="1">
    <location>
        <begin position="132"/>
        <end position="147"/>
    </location>
</feature>
<evidence type="ECO:0000313" key="3">
    <source>
        <dbReference type="EMBL" id="QOD43290.1"/>
    </source>
</evidence>
<keyword evidence="3" id="KW-0808">Transferase</keyword>
<dbReference type="AlphaFoldDB" id="A0A7L7Z0N4"/>
<dbReference type="InterPro" id="IPR000182">
    <property type="entry name" value="GNAT_dom"/>
</dbReference>
<dbReference type="Proteomes" id="UP000516660">
    <property type="component" value="Chromosome"/>
</dbReference>
<name>A0A7L7Z0N4_9MICO</name>
<accession>A0A7L7Z0N4</accession>
<feature type="compositionally biased region" description="Low complexity" evidence="1">
    <location>
        <begin position="39"/>
        <end position="58"/>
    </location>
</feature>
<feature type="domain" description="N-acetyltransferase" evidence="2">
    <location>
        <begin position="32"/>
        <end position="115"/>
    </location>
</feature>
<evidence type="ECO:0000259" key="2">
    <source>
        <dbReference type="Pfam" id="PF13302"/>
    </source>
</evidence>
<proteinExistence type="predicted"/>
<feature type="compositionally biased region" description="Low complexity" evidence="1">
    <location>
        <begin position="7"/>
        <end position="31"/>
    </location>
</feature>
<organism evidence="3 4">
    <name type="scientific">Clavibacter zhangzhiyongii</name>
    <dbReference type="NCBI Taxonomy" id="2768071"/>
    <lineage>
        <taxon>Bacteria</taxon>
        <taxon>Bacillati</taxon>
        <taxon>Actinomycetota</taxon>
        <taxon>Actinomycetes</taxon>
        <taxon>Micrococcales</taxon>
        <taxon>Microbacteriaceae</taxon>
        <taxon>Clavibacter</taxon>
    </lineage>
</organism>
<dbReference type="PANTHER" id="PTHR43792">
    <property type="entry name" value="GNAT FAMILY, PUTATIVE (AFU_ORTHOLOGUE AFUA_3G00765)-RELATED-RELATED"/>
    <property type="match status" value="1"/>
</dbReference>
<dbReference type="EMBL" id="CP061274">
    <property type="protein sequence ID" value="QOD43290.1"/>
    <property type="molecule type" value="Genomic_DNA"/>
</dbReference>
<evidence type="ECO:0000256" key="1">
    <source>
        <dbReference type="SAM" id="MobiDB-lite"/>
    </source>
</evidence>
<evidence type="ECO:0000313" key="4">
    <source>
        <dbReference type="Proteomes" id="UP000516660"/>
    </source>
</evidence>
<sequence>MGDRLLPSGCRAPGRGPAGRSASRRPAAGCSWPSATPGRACSSGTSRCTSSTRSPTRSEVGVTLARSSQGRGIASEALRAVLDLVFDQERAHRVVAACDSRNDAVAQLLTRLGFRRESRQVEADRSEGGVGSRSTGTRSSRASITRGSSDRRGMTRGRALPHRVGSSGGRPPSPVDRQCSRPTARRTGSSARGVGRATSHASTASSRSMRKPARS</sequence>
<keyword evidence="4" id="KW-1185">Reference proteome</keyword>
<dbReference type="GO" id="GO:0016747">
    <property type="term" value="F:acyltransferase activity, transferring groups other than amino-acyl groups"/>
    <property type="evidence" value="ECO:0007669"/>
    <property type="project" value="InterPro"/>
</dbReference>
<feature type="compositionally biased region" description="Low complexity" evidence="1">
    <location>
        <begin position="196"/>
        <end position="207"/>
    </location>
</feature>
<reference evidence="3 4" key="1">
    <citation type="submission" date="2020-08" db="EMBL/GenBank/DDBJ databases">
        <title>Description of Clavibacter zhangzhiyonge sp. nov., a phytopathogenic actinobacterium isolated from barley seeds, causing leaf brown spot and decline.</title>
        <authorList>
            <person name="Tian Q."/>
            <person name="Chuan J."/>
            <person name="Zhao W."/>
            <person name="Li X."/>
        </authorList>
    </citation>
    <scope>NUCLEOTIDE SEQUENCE [LARGE SCALE GENOMIC DNA]</scope>
    <source>
        <strain evidence="3 4">DM1</strain>
    </source>
</reference>
<dbReference type="KEGG" id="czh:H9X71_11905"/>
<dbReference type="Gene3D" id="3.40.630.30">
    <property type="match status" value="1"/>
</dbReference>
<gene>
    <name evidence="3" type="ORF">H9X71_11905</name>
</gene>
<dbReference type="Pfam" id="PF13302">
    <property type="entry name" value="Acetyltransf_3"/>
    <property type="match status" value="1"/>
</dbReference>
<dbReference type="InterPro" id="IPR051531">
    <property type="entry name" value="N-acetyltransferase"/>
</dbReference>
<feature type="region of interest" description="Disordered" evidence="1">
    <location>
        <begin position="1"/>
        <end position="60"/>
    </location>
</feature>
<feature type="compositionally biased region" description="Basic and acidic residues" evidence="1">
    <location>
        <begin position="118"/>
        <end position="127"/>
    </location>
</feature>
<protein>
    <submittedName>
        <fullName evidence="3">GNAT family N-acetyltransferase</fullName>
    </submittedName>
</protein>
<dbReference type="InterPro" id="IPR016181">
    <property type="entry name" value="Acyl_CoA_acyltransferase"/>
</dbReference>
<feature type="region of interest" description="Disordered" evidence="1">
    <location>
        <begin position="118"/>
        <end position="215"/>
    </location>
</feature>
<dbReference type="SUPFAM" id="SSF55729">
    <property type="entry name" value="Acyl-CoA N-acyltransferases (Nat)"/>
    <property type="match status" value="1"/>
</dbReference>